<dbReference type="EMBL" id="QBKS01000001">
    <property type="protein sequence ID" value="PTX56886.1"/>
    <property type="molecule type" value="Genomic_DNA"/>
</dbReference>
<gene>
    <name evidence="7" type="ORF">C8N43_1551</name>
</gene>
<reference evidence="7 8" key="1">
    <citation type="submission" date="2018-04" db="EMBL/GenBank/DDBJ databases">
        <title>Genomic Encyclopedia of Archaeal and Bacterial Type Strains, Phase II (KMG-II): from individual species to whole genera.</title>
        <authorList>
            <person name="Goeker M."/>
        </authorList>
    </citation>
    <scope>NUCLEOTIDE SEQUENCE [LARGE SCALE GENOMIC DNA]</scope>
    <source>
        <strain evidence="7 8">DSM 100977</strain>
    </source>
</reference>
<keyword evidence="8" id="KW-1185">Reference proteome</keyword>
<dbReference type="GO" id="GO:0005886">
    <property type="term" value="C:plasma membrane"/>
    <property type="evidence" value="ECO:0007669"/>
    <property type="project" value="UniProtKB-SubCell"/>
</dbReference>
<feature type="transmembrane region" description="Helical" evidence="6">
    <location>
        <begin position="253"/>
        <end position="278"/>
    </location>
</feature>
<feature type="transmembrane region" description="Helical" evidence="6">
    <location>
        <begin position="152"/>
        <end position="181"/>
    </location>
</feature>
<dbReference type="AlphaFoldDB" id="A0A2T6BLF2"/>
<evidence type="ECO:0000313" key="7">
    <source>
        <dbReference type="EMBL" id="PTX56886.1"/>
    </source>
</evidence>
<proteinExistence type="predicted"/>
<comment type="caution">
    <text evidence="7">The sequence shown here is derived from an EMBL/GenBank/DDBJ whole genome shotgun (WGS) entry which is preliminary data.</text>
</comment>
<dbReference type="Pfam" id="PF03706">
    <property type="entry name" value="LPG_synthase_TM"/>
    <property type="match status" value="1"/>
</dbReference>
<keyword evidence="2" id="KW-1003">Cell membrane</keyword>
<organism evidence="7 8">
    <name type="scientific">Litoreibacter ponti</name>
    <dbReference type="NCBI Taxonomy" id="1510457"/>
    <lineage>
        <taxon>Bacteria</taxon>
        <taxon>Pseudomonadati</taxon>
        <taxon>Pseudomonadota</taxon>
        <taxon>Alphaproteobacteria</taxon>
        <taxon>Rhodobacterales</taxon>
        <taxon>Roseobacteraceae</taxon>
        <taxon>Litoreibacter</taxon>
    </lineage>
</organism>
<evidence type="ECO:0000256" key="4">
    <source>
        <dbReference type="ARBA" id="ARBA00022989"/>
    </source>
</evidence>
<feature type="transmembrane region" description="Helical" evidence="6">
    <location>
        <begin position="298"/>
        <end position="325"/>
    </location>
</feature>
<feature type="transmembrane region" description="Helical" evidence="6">
    <location>
        <begin position="26"/>
        <end position="46"/>
    </location>
</feature>
<feature type="transmembrane region" description="Helical" evidence="6">
    <location>
        <begin position="58"/>
        <end position="76"/>
    </location>
</feature>
<keyword evidence="4 6" id="KW-1133">Transmembrane helix</keyword>
<evidence type="ECO:0000256" key="1">
    <source>
        <dbReference type="ARBA" id="ARBA00004651"/>
    </source>
</evidence>
<keyword evidence="5 6" id="KW-0472">Membrane</keyword>
<evidence type="ECO:0000256" key="5">
    <source>
        <dbReference type="ARBA" id="ARBA00023136"/>
    </source>
</evidence>
<dbReference type="NCBIfam" id="TIGR00374">
    <property type="entry name" value="flippase-like domain"/>
    <property type="match status" value="1"/>
</dbReference>
<evidence type="ECO:0000313" key="8">
    <source>
        <dbReference type="Proteomes" id="UP000243978"/>
    </source>
</evidence>
<dbReference type="PANTHER" id="PTHR39087">
    <property type="entry name" value="UPF0104 MEMBRANE PROTEIN MJ1595"/>
    <property type="match status" value="1"/>
</dbReference>
<evidence type="ECO:0000256" key="2">
    <source>
        <dbReference type="ARBA" id="ARBA00022475"/>
    </source>
</evidence>
<accession>A0A2T6BLF2</accession>
<dbReference type="PANTHER" id="PTHR39087:SF2">
    <property type="entry name" value="UPF0104 MEMBRANE PROTEIN MJ1595"/>
    <property type="match status" value="1"/>
</dbReference>
<dbReference type="Proteomes" id="UP000243978">
    <property type="component" value="Unassembled WGS sequence"/>
</dbReference>
<evidence type="ECO:0000256" key="3">
    <source>
        <dbReference type="ARBA" id="ARBA00022692"/>
    </source>
</evidence>
<feature type="transmembrane region" description="Helical" evidence="6">
    <location>
        <begin position="227"/>
        <end position="246"/>
    </location>
</feature>
<sequence length="334" mass="35616">MTMADVTPSPVAPPAGAPRRFWRDRAVLYGLLALFAVGLAGLISATGWEETWAELKKITALQFIGLLSLSLINYLIRGARWHLLSRELGLRLALRHSVLHFVGGFAMTITPGRIGELVRLRWITRMSGWRVERITPLPLADRAFDMAAMGCVLGGAVFLSQAGGISAIPVAALAVGTAIIVTRPTLLVKLVEGAFALLRRFPRPFARLRQAARSMGVFSPLRVSGPALVLSCIGWIAEGIALFLLLQWMGADITLATATTIFLFSTLAGGLTGAPGGLGGAEAAMMVLLTMNGVELSQALAATTVIRITTLWYAIGLGMLAFPVAETLSRKART</sequence>
<protein>
    <submittedName>
        <fullName evidence="7">Uncharacterized protein (TIRG00374 family)</fullName>
    </submittedName>
</protein>
<name>A0A2T6BLF2_9RHOB</name>
<evidence type="ECO:0000256" key="6">
    <source>
        <dbReference type="SAM" id="Phobius"/>
    </source>
</evidence>
<comment type="subcellular location">
    <subcellularLocation>
        <location evidence="1">Cell membrane</location>
        <topology evidence="1">Multi-pass membrane protein</topology>
    </subcellularLocation>
</comment>
<dbReference type="InterPro" id="IPR022791">
    <property type="entry name" value="L-PG_synthase/AglD"/>
</dbReference>
<keyword evidence="3 6" id="KW-0812">Transmembrane</keyword>